<keyword evidence="2" id="KW-1185">Reference proteome</keyword>
<accession>A0ACC0CA87</accession>
<comment type="caution">
    <text evidence="1">The sequence shown here is derived from an EMBL/GenBank/DDBJ whole genome shotgun (WGS) entry which is preliminary data.</text>
</comment>
<evidence type="ECO:0000313" key="1">
    <source>
        <dbReference type="EMBL" id="KAI5681846.1"/>
    </source>
</evidence>
<sequence length="214" mass="24917">MVSVFVVAYIDEMLIDSKIYAYHLHNFNRVLSIFRNAKLYANLGNYEFCVENYTFLGYVVSFQGFQVGAIMVPAIKDWFTSKSAFEGRSFHGFPSIYKKFIKDFHTIASLLVEVPKKMTGFIWKISYYSPTLYSSLEVDYGFKLLISLDLISYSIDHALSLGKKKMTEFMHVWHVFIEETNTNEHFEDKGQASKFLIIYVVNNDYSRKQLGCKK</sequence>
<name>A0ACC0CA87_CATRO</name>
<gene>
    <name evidence="1" type="ORF">M9H77_03074</name>
</gene>
<protein>
    <submittedName>
        <fullName evidence="1">Uncharacterized protein</fullName>
    </submittedName>
</protein>
<dbReference type="Proteomes" id="UP001060085">
    <property type="component" value="Linkage Group LG01"/>
</dbReference>
<proteinExistence type="predicted"/>
<dbReference type="EMBL" id="CM044701">
    <property type="protein sequence ID" value="KAI5681846.1"/>
    <property type="molecule type" value="Genomic_DNA"/>
</dbReference>
<organism evidence="1 2">
    <name type="scientific">Catharanthus roseus</name>
    <name type="common">Madagascar periwinkle</name>
    <name type="synonym">Vinca rosea</name>
    <dbReference type="NCBI Taxonomy" id="4058"/>
    <lineage>
        <taxon>Eukaryota</taxon>
        <taxon>Viridiplantae</taxon>
        <taxon>Streptophyta</taxon>
        <taxon>Embryophyta</taxon>
        <taxon>Tracheophyta</taxon>
        <taxon>Spermatophyta</taxon>
        <taxon>Magnoliopsida</taxon>
        <taxon>eudicotyledons</taxon>
        <taxon>Gunneridae</taxon>
        <taxon>Pentapetalae</taxon>
        <taxon>asterids</taxon>
        <taxon>lamiids</taxon>
        <taxon>Gentianales</taxon>
        <taxon>Apocynaceae</taxon>
        <taxon>Rauvolfioideae</taxon>
        <taxon>Vinceae</taxon>
        <taxon>Catharanthinae</taxon>
        <taxon>Catharanthus</taxon>
    </lineage>
</organism>
<reference evidence="2" key="1">
    <citation type="journal article" date="2023" name="Nat. Plants">
        <title>Single-cell RNA sequencing provides a high-resolution roadmap for understanding the multicellular compartmentation of specialized metabolism.</title>
        <authorList>
            <person name="Sun S."/>
            <person name="Shen X."/>
            <person name="Li Y."/>
            <person name="Li Y."/>
            <person name="Wang S."/>
            <person name="Li R."/>
            <person name="Zhang H."/>
            <person name="Shen G."/>
            <person name="Guo B."/>
            <person name="Wei J."/>
            <person name="Xu J."/>
            <person name="St-Pierre B."/>
            <person name="Chen S."/>
            <person name="Sun C."/>
        </authorList>
    </citation>
    <scope>NUCLEOTIDE SEQUENCE [LARGE SCALE GENOMIC DNA]</scope>
</reference>
<evidence type="ECO:0000313" key="2">
    <source>
        <dbReference type="Proteomes" id="UP001060085"/>
    </source>
</evidence>